<keyword evidence="2" id="KW-1185">Reference proteome</keyword>
<dbReference type="OrthoDB" id="4951138at2759"/>
<dbReference type="EMBL" id="CP058936">
    <property type="protein sequence ID" value="QLI71864.1"/>
    <property type="molecule type" value="Genomic_DNA"/>
</dbReference>
<proteinExistence type="predicted"/>
<dbReference type="Proteomes" id="UP000510686">
    <property type="component" value="Chromosome 5"/>
</dbReference>
<accession>A0A7D5Z259</accession>
<sequence length="153" mass="17556">MDQTLPDHRAITVPVPKAGITAEVRNQGLVLSDKRFDLLMQLIAGIPYDFDKPWSFWFYIGKIVSKAFFGVEDQLEWLNAVRVRTREFIAFSNTSTVKDNGPNHETGRIQVVEVDFLKPQPGENIKLFWKPARGIISQQVKNWIDYQSSQSCN</sequence>
<protein>
    <submittedName>
        <fullName evidence="1">Uncharacterized protein</fullName>
    </submittedName>
</protein>
<dbReference type="RefSeq" id="XP_065987337.1">
    <property type="nucleotide sequence ID" value="XM_066131428.1"/>
</dbReference>
<dbReference type="KEGG" id="mbrn:26245418"/>
<organism evidence="1 2">
    <name type="scientific">Metarhizium brunneum</name>
    <dbReference type="NCBI Taxonomy" id="500148"/>
    <lineage>
        <taxon>Eukaryota</taxon>
        <taxon>Fungi</taxon>
        <taxon>Dikarya</taxon>
        <taxon>Ascomycota</taxon>
        <taxon>Pezizomycotina</taxon>
        <taxon>Sordariomycetes</taxon>
        <taxon>Hypocreomycetidae</taxon>
        <taxon>Hypocreales</taxon>
        <taxon>Clavicipitaceae</taxon>
        <taxon>Metarhizium</taxon>
    </lineage>
</organism>
<evidence type="ECO:0000313" key="2">
    <source>
        <dbReference type="Proteomes" id="UP000510686"/>
    </source>
</evidence>
<dbReference type="AlphaFoldDB" id="A0A7D5Z259"/>
<dbReference type="GeneID" id="26245418"/>
<reference evidence="1 2" key="1">
    <citation type="submission" date="2020-07" db="EMBL/GenBank/DDBJ databases">
        <title>Telomere length de novo assembly of all 7 chromosomes of the fungus, Metarhizium brunneum, using a novel assembly pipeline.</title>
        <authorList>
            <person name="Saud z."/>
            <person name="Kortsinoglou A."/>
            <person name="Kouvelis V.N."/>
            <person name="Butt T.M."/>
        </authorList>
    </citation>
    <scope>NUCLEOTIDE SEQUENCE [LARGE SCALE GENOMIC DNA]</scope>
    <source>
        <strain evidence="1 2">4556</strain>
    </source>
</reference>
<name>A0A7D5Z259_9HYPO</name>
<gene>
    <name evidence="1" type="ORF">G6M90_00g093070</name>
</gene>
<evidence type="ECO:0000313" key="1">
    <source>
        <dbReference type="EMBL" id="QLI71864.1"/>
    </source>
</evidence>